<organism evidence="2 3">
    <name type="scientific">Moorena producens 3L</name>
    <dbReference type="NCBI Taxonomy" id="489825"/>
    <lineage>
        <taxon>Bacteria</taxon>
        <taxon>Bacillati</taxon>
        <taxon>Cyanobacteriota</taxon>
        <taxon>Cyanophyceae</taxon>
        <taxon>Coleofasciculales</taxon>
        <taxon>Coleofasciculaceae</taxon>
        <taxon>Moorena</taxon>
    </lineage>
</organism>
<dbReference type="EMBL" id="GL890840">
    <property type="protein sequence ID" value="EGJ34099.1"/>
    <property type="molecule type" value="Genomic_DNA"/>
</dbReference>
<evidence type="ECO:0000313" key="2">
    <source>
        <dbReference type="EMBL" id="EGJ34099.1"/>
    </source>
</evidence>
<gene>
    <name evidence="2" type="ORF">LYNGBM3L_21070</name>
</gene>
<keyword evidence="3" id="KW-1185">Reference proteome</keyword>
<proteinExistence type="predicted"/>
<sequence length="55" mass="6500">MGKMGKNPPILLLMFITFLLGFLYQLFFAFFDGRLNRIFLIINKIITINKLTIYL</sequence>
<feature type="transmembrane region" description="Helical" evidence="1">
    <location>
        <begin position="12"/>
        <end position="31"/>
    </location>
</feature>
<keyword evidence="1" id="KW-0812">Transmembrane</keyword>
<keyword evidence="1" id="KW-1133">Transmembrane helix</keyword>
<dbReference type="AlphaFoldDB" id="F4XN40"/>
<keyword evidence="1" id="KW-0472">Membrane</keyword>
<name>F4XN40_9CYAN</name>
<dbReference type="HOGENOM" id="CLU_3027350_0_0_3"/>
<dbReference type="Proteomes" id="UP000003959">
    <property type="component" value="Unassembled WGS sequence"/>
</dbReference>
<accession>F4XN40</accession>
<evidence type="ECO:0000313" key="3">
    <source>
        <dbReference type="Proteomes" id="UP000003959"/>
    </source>
</evidence>
<evidence type="ECO:0000256" key="1">
    <source>
        <dbReference type="SAM" id="Phobius"/>
    </source>
</evidence>
<protein>
    <submittedName>
        <fullName evidence="2">Uncharacterized protein</fullName>
    </submittedName>
</protein>
<reference evidence="3" key="1">
    <citation type="journal article" date="2011" name="Proc. Natl. Acad. Sci. U.S.A.">
        <title>Genomic insights into the physiology and ecology of the marine filamentous cyanobacterium Lyngbya majuscula.</title>
        <authorList>
            <person name="Jones A.C."/>
            <person name="Monroe E.A."/>
            <person name="Podell S."/>
            <person name="Hess W.R."/>
            <person name="Klages S."/>
            <person name="Esquenazi E."/>
            <person name="Niessen S."/>
            <person name="Hoover H."/>
            <person name="Rothmann M."/>
            <person name="Lasken R.S."/>
            <person name="Yates J.R.III."/>
            <person name="Reinhardt R."/>
            <person name="Kube M."/>
            <person name="Burkart M.D."/>
            <person name="Allen E.E."/>
            <person name="Dorrestein P.C."/>
            <person name="Gerwick W.H."/>
            <person name="Gerwick L."/>
        </authorList>
    </citation>
    <scope>NUCLEOTIDE SEQUENCE [LARGE SCALE GENOMIC DNA]</scope>
    <source>
        <strain evidence="3">3L</strain>
    </source>
</reference>